<proteinExistence type="predicted"/>
<dbReference type="Proteomes" id="UP000739538">
    <property type="component" value="Unassembled WGS sequence"/>
</dbReference>
<reference evidence="2" key="1">
    <citation type="submission" date="2020-04" db="EMBL/GenBank/DDBJ databases">
        <authorList>
            <person name="Zhang T."/>
        </authorList>
    </citation>
    <scope>NUCLEOTIDE SEQUENCE</scope>
    <source>
        <strain evidence="2">HKST-UBA02</strain>
    </source>
</reference>
<keyword evidence="1" id="KW-0175">Coiled coil</keyword>
<name>A0A956NCN4_UNCEI</name>
<feature type="coiled-coil region" evidence="1">
    <location>
        <begin position="76"/>
        <end position="103"/>
    </location>
</feature>
<gene>
    <name evidence="2" type="ORF">KDA27_06655</name>
</gene>
<organism evidence="2 3">
    <name type="scientific">Eiseniibacteriota bacterium</name>
    <dbReference type="NCBI Taxonomy" id="2212470"/>
    <lineage>
        <taxon>Bacteria</taxon>
        <taxon>Candidatus Eiseniibacteriota</taxon>
    </lineage>
</organism>
<sequence length="146" mass="16097">MNATYNRPDTRLYQDSHQRFVTRIEQIQGLLHPGSGSSPHSALTSAVTALEGLLPSLSQYLAAQSLLSQDWDTNGRQRMEEHLNQSRSKLRELQVLLESARRVLSEAEPGSGDPMAQALNTYLGPTLEDMKDALLAQAEVRTGAHS</sequence>
<comment type="caution">
    <text evidence="2">The sequence shown here is derived from an EMBL/GenBank/DDBJ whole genome shotgun (WGS) entry which is preliminary data.</text>
</comment>
<accession>A0A956NCN4</accession>
<reference evidence="2" key="2">
    <citation type="journal article" date="2021" name="Microbiome">
        <title>Successional dynamics and alternative stable states in a saline activated sludge microbial community over 9 years.</title>
        <authorList>
            <person name="Wang Y."/>
            <person name="Ye J."/>
            <person name="Ju F."/>
            <person name="Liu L."/>
            <person name="Boyd J.A."/>
            <person name="Deng Y."/>
            <person name="Parks D.H."/>
            <person name="Jiang X."/>
            <person name="Yin X."/>
            <person name="Woodcroft B.J."/>
            <person name="Tyson G.W."/>
            <person name="Hugenholtz P."/>
            <person name="Polz M.F."/>
            <person name="Zhang T."/>
        </authorList>
    </citation>
    <scope>NUCLEOTIDE SEQUENCE</scope>
    <source>
        <strain evidence="2">HKST-UBA02</strain>
    </source>
</reference>
<evidence type="ECO:0000256" key="1">
    <source>
        <dbReference type="SAM" id="Coils"/>
    </source>
</evidence>
<evidence type="ECO:0000313" key="3">
    <source>
        <dbReference type="Proteomes" id="UP000739538"/>
    </source>
</evidence>
<evidence type="ECO:0000313" key="2">
    <source>
        <dbReference type="EMBL" id="MCA9755463.1"/>
    </source>
</evidence>
<protein>
    <submittedName>
        <fullName evidence="2">Uncharacterized protein</fullName>
    </submittedName>
</protein>
<dbReference type="AlphaFoldDB" id="A0A956NCN4"/>
<dbReference type="EMBL" id="JAGQHS010000023">
    <property type="protein sequence ID" value="MCA9755463.1"/>
    <property type="molecule type" value="Genomic_DNA"/>
</dbReference>